<reference evidence="4 5" key="1">
    <citation type="submission" date="2017-12" db="EMBL/GenBank/DDBJ databases">
        <authorList>
            <person name="Paulsen S."/>
            <person name="Gram L.K."/>
        </authorList>
    </citation>
    <scope>NUCLEOTIDE SEQUENCE [LARGE SCALE GENOMIC DNA]</scope>
    <source>
        <strain evidence="4 5">S1189</strain>
    </source>
</reference>
<name>A0A5S3YZI9_9GAMM</name>
<evidence type="ECO:0000313" key="5">
    <source>
        <dbReference type="Proteomes" id="UP000307362"/>
    </source>
</evidence>
<dbReference type="SMART" id="SM00749">
    <property type="entry name" value="BON"/>
    <property type="match status" value="2"/>
</dbReference>
<sequence length="189" mass="20280">MQFKLITLLAIIWLLQGCAAAVVAGTASAVSAANDRRTIGSQIDDNNIEIKATIALKKVPTLSEKANISVVSVNGTILLVGQVPSNSLMSQAEQAVRNAVAVKHIHNQLRIGTRIGITTQTHDTWLTSKVKTKLLTAETITGNNIKVVTENSEVFLMGLVSEAEADQAVEIARHINGVARVIKAFEYLQ</sequence>
<dbReference type="PANTHER" id="PTHR34606:SF4">
    <property type="entry name" value="OUTER MEMBRANE LIPOPROTEIN DOLP"/>
    <property type="match status" value="1"/>
</dbReference>
<feature type="signal peptide" evidence="2">
    <location>
        <begin position="1"/>
        <end position="29"/>
    </location>
</feature>
<accession>A0A5S3YZI9</accession>
<feature type="domain" description="BON" evidence="3">
    <location>
        <begin position="44"/>
        <end position="113"/>
    </location>
</feature>
<dbReference type="InterPro" id="IPR007055">
    <property type="entry name" value="BON_dom"/>
</dbReference>
<evidence type="ECO:0000313" key="4">
    <source>
        <dbReference type="EMBL" id="TMP83552.1"/>
    </source>
</evidence>
<dbReference type="InterPro" id="IPR051686">
    <property type="entry name" value="Lipoprotein_DolP"/>
</dbReference>
<organism evidence="4 5">
    <name type="scientific">Pseudoalteromonas phenolica</name>
    <dbReference type="NCBI Taxonomy" id="161398"/>
    <lineage>
        <taxon>Bacteria</taxon>
        <taxon>Pseudomonadati</taxon>
        <taxon>Pseudomonadota</taxon>
        <taxon>Gammaproteobacteria</taxon>
        <taxon>Alteromonadales</taxon>
        <taxon>Pseudoalteromonadaceae</taxon>
        <taxon>Pseudoalteromonas</taxon>
    </lineage>
</organism>
<keyword evidence="1 2" id="KW-0732">Signal</keyword>
<dbReference type="EMBL" id="PNCM01000006">
    <property type="protein sequence ID" value="TMP83552.1"/>
    <property type="molecule type" value="Genomic_DNA"/>
</dbReference>
<dbReference type="PROSITE" id="PS50914">
    <property type="entry name" value="BON"/>
    <property type="match status" value="2"/>
</dbReference>
<dbReference type="RefSeq" id="WP_138566144.1">
    <property type="nucleotide sequence ID" value="NZ_PNCM01000006.1"/>
</dbReference>
<protein>
    <submittedName>
        <fullName evidence="4">Osmotically-inducible protein OsmY</fullName>
    </submittedName>
</protein>
<dbReference type="PROSITE" id="PS51257">
    <property type="entry name" value="PROKAR_LIPOPROTEIN"/>
    <property type="match status" value="1"/>
</dbReference>
<feature type="domain" description="BON" evidence="3">
    <location>
        <begin position="122"/>
        <end position="189"/>
    </location>
</feature>
<dbReference type="Pfam" id="PF04972">
    <property type="entry name" value="BON"/>
    <property type="match status" value="2"/>
</dbReference>
<comment type="caution">
    <text evidence="4">The sequence shown here is derived from an EMBL/GenBank/DDBJ whole genome shotgun (WGS) entry which is preliminary data.</text>
</comment>
<dbReference type="PANTHER" id="PTHR34606">
    <property type="entry name" value="BON DOMAIN-CONTAINING PROTEIN"/>
    <property type="match status" value="1"/>
</dbReference>
<gene>
    <name evidence="4" type="ORF">CWB73_01630</name>
</gene>
<dbReference type="OrthoDB" id="9783990at2"/>
<evidence type="ECO:0000259" key="3">
    <source>
        <dbReference type="PROSITE" id="PS50914"/>
    </source>
</evidence>
<dbReference type="InterPro" id="IPR014004">
    <property type="entry name" value="Transpt-assoc_nodulatn_dom_bac"/>
</dbReference>
<dbReference type="Proteomes" id="UP000307362">
    <property type="component" value="Unassembled WGS sequence"/>
</dbReference>
<dbReference type="NCBIfam" id="NF008247">
    <property type="entry name" value="PRK11023.1"/>
    <property type="match status" value="1"/>
</dbReference>
<evidence type="ECO:0000256" key="1">
    <source>
        <dbReference type="ARBA" id="ARBA00022729"/>
    </source>
</evidence>
<proteinExistence type="predicted"/>
<feature type="chain" id="PRO_5024344525" evidence="2">
    <location>
        <begin position="30"/>
        <end position="189"/>
    </location>
</feature>
<dbReference type="AlphaFoldDB" id="A0A5S3YZI9"/>
<dbReference type="Gene3D" id="3.30.1340.30">
    <property type="match status" value="1"/>
</dbReference>
<evidence type="ECO:0000256" key="2">
    <source>
        <dbReference type="SAM" id="SignalP"/>
    </source>
</evidence>
<reference evidence="5" key="2">
    <citation type="submission" date="2019-06" db="EMBL/GenBank/DDBJ databases">
        <title>Co-occurence of chitin degradation, pigmentation and bioactivity in marine Pseudoalteromonas.</title>
        <authorList>
            <person name="Sonnenschein E.C."/>
            <person name="Bech P.K."/>
        </authorList>
    </citation>
    <scope>NUCLEOTIDE SEQUENCE [LARGE SCALE GENOMIC DNA]</scope>
    <source>
        <strain evidence="5">S1189</strain>
    </source>
</reference>